<dbReference type="InterPro" id="IPR024163">
    <property type="entry name" value="Aerotolerance_reg_N"/>
</dbReference>
<reference evidence="3 4" key="1">
    <citation type="submission" date="2020-06" db="EMBL/GenBank/DDBJ databases">
        <title>Dyadobacter sandarakinus sp. nov., isolated from the soil of the Arctic Yellow River Station.</title>
        <authorList>
            <person name="Zhang Y."/>
            <person name="Peng F."/>
        </authorList>
    </citation>
    <scope>NUCLEOTIDE SEQUENCE [LARGE SCALE GENOMIC DNA]</scope>
    <source>
        <strain evidence="3 4">Q3-56</strain>
    </source>
</reference>
<feature type="transmembrane region" description="Helical" evidence="1">
    <location>
        <begin position="56"/>
        <end position="78"/>
    </location>
</feature>
<dbReference type="Proteomes" id="UP000612680">
    <property type="component" value="Chromosome"/>
</dbReference>
<protein>
    <submittedName>
        <fullName evidence="3">BatA domain-containing protein</fullName>
    </submittedName>
</protein>
<keyword evidence="4" id="KW-1185">Reference proteome</keyword>
<dbReference type="PANTHER" id="PTHR37464:SF1">
    <property type="entry name" value="BLL2463 PROTEIN"/>
    <property type="match status" value="1"/>
</dbReference>
<keyword evidence="1" id="KW-1133">Transmembrane helix</keyword>
<dbReference type="PANTHER" id="PTHR37464">
    <property type="entry name" value="BLL2463 PROTEIN"/>
    <property type="match status" value="1"/>
</dbReference>
<sequence length="373" mass="43324">MEFLQPGWLWGIMGVALPVLIHLWHQKKAQPLPWAASRWLNEKVALQHRGLRLHQILLLLIRCLLIILISLILAKPFLQSARNQQAKQIVHLVEPDADLVSNFRFELENAMRKGEKMIWITPDSKKIETLTDLPSVQNTQSYLQQIINEEVTSQDSLRFYLTNDQSILMGPQIITQAPFELWLFDRNKKVRFPELREMFADRKLSPEILVNYKNSREQQTVFAAWNAFSEVFSVQLKIDTVSNANKTYDFILSDSLPSAINSKSEYVISGWNARVGLQQNIHFLPDSLLFETSDLVKTGRLPEWLGELLISHEHFDKRTMQASTQQIRSRFRQVAESRSEEADAFTKWLFLPFLILLIVERWLALRKNAAAYA</sequence>
<keyword evidence="1" id="KW-0812">Transmembrane</keyword>
<evidence type="ECO:0000313" key="3">
    <source>
        <dbReference type="EMBL" id="QRR01131.1"/>
    </source>
</evidence>
<dbReference type="EMBL" id="CP056775">
    <property type="protein sequence ID" value="QRR01131.1"/>
    <property type="molecule type" value="Genomic_DNA"/>
</dbReference>
<proteinExistence type="predicted"/>
<feature type="domain" description="Aerotolerance regulator N-terminal" evidence="2">
    <location>
        <begin position="1"/>
        <end position="76"/>
    </location>
</feature>
<organism evidence="3 4">
    <name type="scientific">Dyadobacter sandarakinus</name>
    <dbReference type="NCBI Taxonomy" id="2747268"/>
    <lineage>
        <taxon>Bacteria</taxon>
        <taxon>Pseudomonadati</taxon>
        <taxon>Bacteroidota</taxon>
        <taxon>Cytophagia</taxon>
        <taxon>Cytophagales</taxon>
        <taxon>Spirosomataceae</taxon>
        <taxon>Dyadobacter</taxon>
    </lineage>
</organism>
<dbReference type="Pfam" id="PF07584">
    <property type="entry name" value="BatA"/>
    <property type="match status" value="1"/>
</dbReference>
<feature type="transmembrane region" description="Helical" evidence="1">
    <location>
        <begin position="345"/>
        <end position="364"/>
    </location>
</feature>
<dbReference type="NCBIfam" id="TIGR02226">
    <property type="entry name" value="two_anch"/>
    <property type="match status" value="1"/>
</dbReference>
<gene>
    <name evidence="3" type="ORF">HWI92_09545</name>
</gene>
<evidence type="ECO:0000313" key="4">
    <source>
        <dbReference type="Proteomes" id="UP000612680"/>
    </source>
</evidence>
<evidence type="ECO:0000256" key="1">
    <source>
        <dbReference type="SAM" id="Phobius"/>
    </source>
</evidence>
<dbReference type="RefSeq" id="WP_204663135.1">
    <property type="nucleotide sequence ID" value="NZ_CP056775.1"/>
</dbReference>
<keyword evidence="1" id="KW-0472">Membrane</keyword>
<accession>A0ABX7I818</accession>
<dbReference type="InterPro" id="IPR011933">
    <property type="entry name" value="Double_TM_dom"/>
</dbReference>
<evidence type="ECO:0000259" key="2">
    <source>
        <dbReference type="Pfam" id="PF07584"/>
    </source>
</evidence>
<name>A0ABX7I818_9BACT</name>
<feature type="transmembrane region" description="Helical" evidence="1">
    <location>
        <begin position="6"/>
        <end position="24"/>
    </location>
</feature>